<reference evidence="1" key="1">
    <citation type="journal article" date="2021" name="New Phytol.">
        <title>Evolutionary innovations through gain and loss of genes in the ectomycorrhizal Boletales.</title>
        <authorList>
            <person name="Wu G."/>
            <person name="Miyauchi S."/>
            <person name="Morin E."/>
            <person name="Kuo A."/>
            <person name="Drula E."/>
            <person name="Varga T."/>
            <person name="Kohler A."/>
            <person name="Feng B."/>
            <person name="Cao Y."/>
            <person name="Lipzen A."/>
            <person name="Daum C."/>
            <person name="Hundley H."/>
            <person name="Pangilinan J."/>
            <person name="Johnson J."/>
            <person name="Barry K."/>
            <person name="LaButti K."/>
            <person name="Ng V."/>
            <person name="Ahrendt S."/>
            <person name="Min B."/>
            <person name="Choi I.G."/>
            <person name="Park H."/>
            <person name="Plett J.M."/>
            <person name="Magnuson J."/>
            <person name="Spatafora J.W."/>
            <person name="Nagy L.G."/>
            <person name="Henrissat B."/>
            <person name="Grigoriev I.V."/>
            <person name="Yang Z.L."/>
            <person name="Xu J."/>
            <person name="Martin F.M."/>
        </authorList>
    </citation>
    <scope>NUCLEOTIDE SEQUENCE</scope>
    <source>
        <strain evidence="1">KUC20120723A-06</strain>
    </source>
</reference>
<dbReference type="EMBL" id="MU266373">
    <property type="protein sequence ID" value="KAH7927025.1"/>
    <property type="molecule type" value="Genomic_DNA"/>
</dbReference>
<proteinExistence type="predicted"/>
<organism evidence="1 2">
    <name type="scientific">Leucogyrophana mollusca</name>
    <dbReference type="NCBI Taxonomy" id="85980"/>
    <lineage>
        <taxon>Eukaryota</taxon>
        <taxon>Fungi</taxon>
        <taxon>Dikarya</taxon>
        <taxon>Basidiomycota</taxon>
        <taxon>Agaricomycotina</taxon>
        <taxon>Agaricomycetes</taxon>
        <taxon>Agaricomycetidae</taxon>
        <taxon>Boletales</taxon>
        <taxon>Boletales incertae sedis</taxon>
        <taxon>Leucogyrophana</taxon>
    </lineage>
</organism>
<accession>A0ACB8BMD2</accession>
<evidence type="ECO:0000313" key="2">
    <source>
        <dbReference type="Proteomes" id="UP000790709"/>
    </source>
</evidence>
<comment type="caution">
    <text evidence="1">The sequence shown here is derived from an EMBL/GenBank/DDBJ whole genome shotgun (WGS) entry which is preliminary data.</text>
</comment>
<keyword evidence="2" id="KW-1185">Reference proteome</keyword>
<name>A0ACB8BMD2_9AGAM</name>
<dbReference type="Proteomes" id="UP000790709">
    <property type="component" value="Unassembled WGS sequence"/>
</dbReference>
<protein>
    <submittedName>
        <fullName evidence="1">DUF1620-domain-containing protein</fullName>
    </submittedName>
</protein>
<sequence length="1011" mass="109602">MRCLRQLFLASLWCATSWALHESDVGVVDWHSKLIGVPLHGSIHIAPIFHDDLVLTATSNNVLAALNTSDGAIVWRSIYEAADPIMLFKIHGNTVTSLSGPGGATLRAFDIPTGHLLLEKRLHNPLNGRLHEPSNLGTSVIHLERGQDDAPRVLALTNGDTIRSINSVTGETEWTWNSPDQGSLIMYSQVIVDHSTVYGIGLAKSVASYTLHVTALSISSGEVTASVNIPANIADGLSDFLGVSAGSGSAVTPCIAWLEQGAIKAALLKPDLKGQIMAIPALKYKSIVDVGLTRNGQFMAVKDDGAAQVLHLDAQTSSLRPIWEFAGSTPSKAQSESIFMGSLDANGEPRIARVYWSNAHNKAVHQTFAAQLAEGKGSTSGFTFPFETQVHGVFSQIAFDGVSTGKGNSSTRMLLTTTTGAVQLWQHDKMLWVREEALATIQVAEFVELPEKKIIGSHVGLEEETFLERITRQFSDAKNLPQYLLSFATRFATGSYATVSASAASSEDTLSRDAFGFRQVIVAATSHGKIFGIDSSNGKVMWSRVLGLGWAKKVGGTIVPVKMFVTRTVSDGETPQVMLVVQRRATNSLVDTVLFHIDALTGADARQDAPPTVGDILEGVDVISGPLIDAFMLPTANKTLAFLDEFLQVRLYPDTAASLAEFETLAPSLHFALRAGSAGQRQILGHQVTLSPDLSQFYVAYPTWSITLLAGEEIIALIPNTRGDVASVGKVLGNRSTLYKYLNPHLTAVLTSTLADSPPTCSVYLVDGVKGSIVYHASLPAAEGKCDVQAALTENWLVYQYFDDEYAGVGQSKGHHVVSVELYEGRGADEKTRSSDITSYSNKTLELNVYEQTYVMPHGITALAPTSTKFGVTTKDIIVSSRKNSVQSIPRRLLNPRRPKQKPTTEEMEEMLVQYDAVLPDDPRLILSHNYEVANVRRIVTSPSLLESTSLVFAYGLDLFFTRVAPSSTFDVLSENFNKAQLVLTVGGLVIAIMVTKPMVAKKRLKERWYQ</sequence>
<gene>
    <name evidence="1" type="ORF">BV22DRAFT_1085836</name>
</gene>
<evidence type="ECO:0000313" key="1">
    <source>
        <dbReference type="EMBL" id="KAH7927025.1"/>
    </source>
</evidence>